<dbReference type="EC" id="2.6.1.85" evidence="1"/>
<accession>A0A0Q9YRW8</accession>
<sequence length="214" mass="24113">MKILVTMRSANAVEYDEPRQAISIDWLSLLQAFGIVPILVPFGLQNYDAYFKLNPSGLLLTGGDSVGSLATEPMGSQPTSRDLAEFTIMKQAITNRIPILGVCRGMQIINAYFGGSLCRSLEMNHLKAHDIIFQKDVFKYKTHDRITVNSFHNHGIYPKQLAKEFTVIASSNDGCIEYMEHKNLAITGIHWHPERLNEAAKQLDTHIITHRFNL</sequence>
<dbReference type="Proteomes" id="UP000051494">
    <property type="component" value="Unassembled WGS sequence"/>
</dbReference>
<dbReference type="SUPFAM" id="SSF52317">
    <property type="entry name" value="Class I glutamine amidotransferase-like"/>
    <property type="match status" value="1"/>
</dbReference>
<name>A0A0Q9YRW8_9GAMM</name>
<evidence type="ECO:0000313" key="2">
    <source>
        <dbReference type="EMBL" id="MCS5707681.1"/>
    </source>
</evidence>
<keyword evidence="2" id="KW-0378">Hydrolase</keyword>
<reference evidence="1" key="1">
    <citation type="submission" date="2015-09" db="EMBL/GenBank/DDBJ databases">
        <title>Draft Genome Sequences of Two Novel Amoeba-resistant Intranuclear Bacteria, Candidatus Berkiella cookevillensis and Candidatus Berkiella aquae.</title>
        <authorList>
            <person name="Mehari Y.T."/>
            <person name="Arivett B.A."/>
            <person name="Farone A.L."/>
            <person name="Gunderson J.H."/>
            <person name="Farone M.B."/>
        </authorList>
    </citation>
    <scope>NUCLEOTIDE SEQUENCE [LARGE SCALE GENOMIC DNA]</scope>
    <source>
        <strain evidence="1">CC99</strain>
    </source>
</reference>
<proteinExistence type="predicted"/>
<dbReference type="OrthoDB" id="9813383at2"/>
<dbReference type="PROSITE" id="PS51273">
    <property type="entry name" value="GATASE_TYPE_1"/>
    <property type="match status" value="1"/>
</dbReference>
<evidence type="ECO:0000313" key="1">
    <source>
        <dbReference type="EMBL" id="KRG19684.1"/>
    </source>
</evidence>
<dbReference type="EMBL" id="LKHV01000002">
    <property type="protein sequence ID" value="KRG19684.1"/>
    <property type="molecule type" value="Genomic_DNA"/>
</dbReference>
<dbReference type="Gene3D" id="3.40.50.880">
    <property type="match status" value="1"/>
</dbReference>
<keyword evidence="3" id="KW-1185">Reference proteome</keyword>
<evidence type="ECO:0000313" key="3">
    <source>
        <dbReference type="Proteomes" id="UP000051494"/>
    </source>
</evidence>
<dbReference type="PANTHER" id="PTHR43235">
    <property type="entry name" value="GLUTAMINE AMIDOTRANSFERASE PB2B2.05-RELATED"/>
    <property type="match status" value="1"/>
</dbReference>
<dbReference type="Pfam" id="PF07722">
    <property type="entry name" value="Peptidase_C26"/>
    <property type="match status" value="1"/>
</dbReference>
<dbReference type="GO" id="GO:0005829">
    <property type="term" value="C:cytosol"/>
    <property type="evidence" value="ECO:0007669"/>
    <property type="project" value="TreeGrafter"/>
</dbReference>
<dbReference type="InterPro" id="IPR011697">
    <property type="entry name" value="Peptidase_C26"/>
</dbReference>
<gene>
    <name evidence="1" type="primary">pabA_1</name>
    <name evidence="2" type="ORF">CC99x_002050</name>
    <name evidence="1" type="ORF">CC99x_00698</name>
</gene>
<dbReference type="InterPro" id="IPR044668">
    <property type="entry name" value="PuuD-like"/>
</dbReference>
<dbReference type="EMBL" id="LKHV02000001">
    <property type="protein sequence ID" value="MCS5707681.1"/>
    <property type="molecule type" value="Genomic_DNA"/>
</dbReference>
<keyword evidence="1" id="KW-0032">Aminotransferase</keyword>
<keyword evidence="1" id="KW-0808">Transferase</keyword>
<dbReference type="PANTHER" id="PTHR43235:SF1">
    <property type="entry name" value="GLUTAMINE AMIDOTRANSFERASE PB2B2.05-RELATED"/>
    <property type="match status" value="1"/>
</dbReference>
<organism evidence="1">
    <name type="scientific">Candidatus Berkiella cookevillensis</name>
    <dbReference type="NCBI Taxonomy" id="437022"/>
    <lineage>
        <taxon>Bacteria</taxon>
        <taxon>Pseudomonadati</taxon>
        <taxon>Pseudomonadota</taxon>
        <taxon>Gammaproteobacteria</taxon>
        <taxon>Candidatus Berkiellales</taxon>
        <taxon>Candidatus Berkiellaceae</taxon>
        <taxon>Candidatus Berkiella</taxon>
    </lineage>
</organism>
<reference evidence="2" key="3">
    <citation type="submission" date="2021-06" db="EMBL/GenBank/DDBJ databases">
        <title>Genomic Description and Analysis of Intracellular Bacteria, Candidatus Berkiella cookevillensis and Candidatus Berkiella aquae.</title>
        <authorList>
            <person name="Kidane D.T."/>
            <person name="Mehari Y.T."/>
            <person name="Rice F.C."/>
            <person name="Arivett B.A."/>
            <person name="Farone A.L."/>
            <person name="Berk S.G."/>
            <person name="Farone M.B."/>
        </authorList>
    </citation>
    <scope>NUCLEOTIDE SEQUENCE</scope>
    <source>
        <strain evidence="2">CC99</strain>
    </source>
</reference>
<dbReference type="GO" id="GO:0016811">
    <property type="term" value="F:hydrolase activity, acting on carbon-nitrogen (but not peptide) bonds, in linear amides"/>
    <property type="evidence" value="ECO:0007669"/>
    <property type="project" value="InterPro"/>
</dbReference>
<dbReference type="STRING" id="437022.CC99x_00698"/>
<protein>
    <submittedName>
        <fullName evidence="1">Aminodeoxychorismate/anthranilate synthase component 2</fullName>
        <ecNumber evidence="1">2.6.1.85</ecNumber>
    </submittedName>
    <submittedName>
        <fullName evidence="2">Gamma-glutamyl-gamma-aminobutyrate hydrolase family protein</fullName>
    </submittedName>
</protein>
<reference evidence="2" key="2">
    <citation type="journal article" date="2016" name="Genome Announc.">
        <title>Draft Genome Sequences of Two Novel Amoeba-Resistant Intranuclear Bacteria, 'Candidatus Berkiella cookevillensis' and 'Candidatus Berkiella aquae'.</title>
        <authorList>
            <person name="Mehari Y.T."/>
            <person name="Arivett B.A."/>
            <person name="Farone A.L."/>
            <person name="Gunderson J.H."/>
            <person name="Farone M.B."/>
        </authorList>
    </citation>
    <scope>NUCLEOTIDE SEQUENCE</scope>
    <source>
        <strain evidence="2">CC99</strain>
    </source>
</reference>
<dbReference type="GO" id="GO:0046820">
    <property type="term" value="F:4-amino-4-deoxychorismate synthase activity"/>
    <property type="evidence" value="ECO:0007669"/>
    <property type="project" value="UniProtKB-EC"/>
</dbReference>
<dbReference type="InterPro" id="IPR029062">
    <property type="entry name" value="Class_I_gatase-like"/>
</dbReference>
<dbReference type="AlphaFoldDB" id="A0A0Q9YRW8"/>
<comment type="caution">
    <text evidence="1">The sequence shown here is derived from an EMBL/GenBank/DDBJ whole genome shotgun (WGS) entry which is preliminary data.</text>
</comment>
<dbReference type="RefSeq" id="WP_057623685.1">
    <property type="nucleotide sequence ID" value="NZ_LKHV02000001.1"/>
</dbReference>